<accession>A0A0P0M2K7</accession>
<dbReference type="CDD" id="cd01185">
    <property type="entry name" value="INTN1_C_like"/>
    <property type="match status" value="1"/>
</dbReference>
<dbReference type="GO" id="GO:0015074">
    <property type="term" value="P:DNA integration"/>
    <property type="evidence" value="ECO:0007669"/>
    <property type="project" value="InterPro"/>
</dbReference>
<dbReference type="Gene3D" id="1.10.443.10">
    <property type="entry name" value="Intergrase catalytic core"/>
    <property type="match status" value="1"/>
</dbReference>
<dbReference type="Pfam" id="PF13102">
    <property type="entry name" value="Phage_int_SAM_5"/>
    <property type="match status" value="1"/>
</dbReference>
<dbReference type="PANTHER" id="PTHR30349">
    <property type="entry name" value="PHAGE INTEGRASE-RELATED"/>
    <property type="match status" value="1"/>
</dbReference>
<dbReference type="PROSITE" id="PS51898">
    <property type="entry name" value="TYR_RECOMBINASE"/>
    <property type="match status" value="1"/>
</dbReference>
<dbReference type="InterPro" id="IPR002104">
    <property type="entry name" value="Integrase_catalytic"/>
</dbReference>
<dbReference type="InterPro" id="IPR010998">
    <property type="entry name" value="Integrase_recombinase_N"/>
</dbReference>
<gene>
    <name evidence="5" type="ORF">BvMPK_2233</name>
</gene>
<evidence type="ECO:0000256" key="1">
    <source>
        <dbReference type="ARBA" id="ARBA00008857"/>
    </source>
</evidence>
<dbReference type="InterPro" id="IPR011010">
    <property type="entry name" value="DNA_brk_join_enz"/>
</dbReference>
<dbReference type="PATRIC" id="fig|821.40.peg.2668"/>
<dbReference type="Pfam" id="PF17293">
    <property type="entry name" value="Arm-DNA-bind_5"/>
    <property type="match status" value="1"/>
</dbReference>
<dbReference type="Pfam" id="PF00589">
    <property type="entry name" value="Phage_integrase"/>
    <property type="match status" value="1"/>
</dbReference>
<keyword evidence="2" id="KW-0238">DNA-binding</keyword>
<evidence type="ECO:0000256" key="3">
    <source>
        <dbReference type="ARBA" id="ARBA00023172"/>
    </source>
</evidence>
<proteinExistence type="inferred from homology"/>
<dbReference type="Gene3D" id="1.10.150.130">
    <property type="match status" value="1"/>
</dbReference>
<evidence type="ECO:0000259" key="4">
    <source>
        <dbReference type="PROSITE" id="PS51898"/>
    </source>
</evidence>
<feature type="domain" description="Tyr recombinase" evidence="4">
    <location>
        <begin position="224"/>
        <end position="398"/>
    </location>
</feature>
<dbReference type="GO" id="GO:0003677">
    <property type="term" value="F:DNA binding"/>
    <property type="evidence" value="ECO:0007669"/>
    <property type="project" value="UniProtKB-KW"/>
</dbReference>
<dbReference type="RefSeq" id="WP_005835714.1">
    <property type="nucleotide sequence ID" value="NZ_CAXTBS010000059.1"/>
</dbReference>
<dbReference type="InterPro" id="IPR035386">
    <property type="entry name" value="Arm-DNA-bind_5"/>
</dbReference>
<dbReference type="AlphaFoldDB" id="A0A0P0M2K7"/>
<reference evidence="6" key="1">
    <citation type="submission" date="2015-10" db="EMBL/GenBank/DDBJ databases">
        <title>Extensive mobilome-driven genome diversification in gut-associated Bacteroides vulgatus mpk.</title>
        <authorList>
            <person name="Beier S."/>
            <person name="Lange A."/>
            <person name="Huson D.H."/>
            <person name="Frick J.-S."/>
            <person name="Autenrieth I.B."/>
        </authorList>
    </citation>
    <scope>NUCLEOTIDE SEQUENCE [LARGE SCALE GENOMIC DNA]</scope>
    <source>
        <strain evidence="6">mpk</strain>
    </source>
</reference>
<dbReference type="InterPro" id="IPR025269">
    <property type="entry name" value="SAM-like_dom"/>
</dbReference>
<reference evidence="5 6" key="2">
    <citation type="journal article" date="2016" name="Genome Biol. Evol.">
        <title>Extensive mobilome-driven genome diversification in mouse gut-associated Bacteroides vulgatus mpk.</title>
        <authorList>
            <person name="Lange A."/>
            <person name="Beier S."/>
            <person name="Steimle A."/>
            <person name="Autenrieth I.B."/>
            <person name="Huson D.H."/>
            <person name="Frick J.S."/>
        </authorList>
    </citation>
    <scope>NUCLEOTIDE SEQUENCE [LARGE SCALE GENOMIC DNA]</scope>
    <source>
        <strain evidence="6">mpk</strain>
    </source>
</reference>
<evidence type="ECO:0000313" key="5">
    <source>
        <dbReference type="EMBL" id="ALK84833.1"/>
    </source>
</evidence>
<protein>
    <submittedName>
        <fullName evidence="5">Transposase</fullName>
    </submittedName>
</protein>
<dbReference type="PANTHER" id="PTHR30349:SF64">
    <property type="entry name" value="PROPHAGE INTEGRASE INTD-RELATED"/>
    <property type="match status" value="1"/>
</dbReference>
<dbReference type="SUPFAM" id="SSF56349">
    <property type="entry name" value="DNA breaking-rejoining enzymes"/>
    <property type="match status" value="1"/>
</dbReference>
<keyword evidence="3" id="KW-0233">DNA recombination</keyword>
<name>A0A0P0M2K7_PHOVU</name>
<dbReference type="GeneID" id="93446431"/>
<dbReference type="InterPro" id="IPR050090">
    <property type="entry name" value="Tyrosine_recombinase_XerCD"/>
</dbReference>
<evidence type="ECO:0000256" key="2">
    <source>
        <dbReference type="ARBA" id="ARBA00023125"/>
    </source>
</evidence>
<evidence type="ECO:0000313" key="6">
    <source>
        <dbReference type="Proteomes" id="UP000061587"/>
    </source>
</evidence>
<sequence>MKTSMSRSTFKILFYVKKGSERANGYLPLMCRLTVDGEIKQFSCKLDVPPKLWDVKTARATGKSAEAQKINAAVDRIRVDVNRRYQELMQSDGYVTAARLRDACLGLGVKRETLLKLFEQHNEEFIKKVGHSRVQGTYNRYRTIYRHLCEFVPKVYRRDDIPLKELNLTFINNFEYFLRTEKKCRTNTVWGYMIGLKHVISIARNSGALPFNPFAGYINSPESVDRGYLTEREIQTLMETPVKSGTCELVRDLFIFSVFTGLAYADVKALTTDRLQTFFDGNLWIITRRRKTNTESNIRLLDVPKRIIEKYKGLSKDGHVFPVPSNGRCNTILKELGRQCGFKIRLTYHVARHTNATTVLLSHGVPIETVSRLLGHTDLKTTQIYARITNQKISSDMEILSHKLEKMEKEICDAI</sequence>
<dbReference type="EMBL" id="CP013020">
    <property type="protein sequence ID" value="ALK84833.1"/>
    <property type="molecule type" value="Genomic_DNA"/>
</dbReference>
<dbReference type="GO" id="GO:0006310">
    <property type="term" value="P:DNA recombination"/>
    <property type="evidence" value="ECO:0007669"/>
    <property type="project" value="UniProtKB-KW"/>
</dbReference>
<dbReference type="Proteomes" id="UP000061587">
    <property type="component" value="Chromosome"/>
</dbReference>
<comment type="similarity">
    <text evidence="1">Belongs to the 'phage' integrase family.</text>
</comment>
<dbReference type="InterPro" id="IPR013762">
    <property type="entry name" value="Integrase-like_cat_sf"/>
</dbReference>
<organism evidence="5 6">
    <name type="scientific">Phocaeicola vulgatus</name>
    <name type="common">Bacteroides vulgatus</name>
    <dbReference type="NCBI Taxonomy" id="821"/>
    <lineage>
        <taxon>Bacteria</taxon>
        <taxon>Pseudomonadati</taxon>
        <taxon>Bacteroidota</taxon>
        <taxon>Bacteroidia</taxon>
        <taxon>Bacteroidales</taxon>
        <taxon>Bacteroidaceae</taxon>
        <taxon>Phocaeicola</taxon>
    </lineage>
</organism>